<keyword evidence="1" id="KW-0143">Chaperone</keyword>
<name>A0A367WYY3_9PROT</name>
<organism evidence="4 5">
    <name type="scientific">Thalassospira profundimaris</name>
    <dbReference type="NCBI Taxonomy" id="502049"/>
    <lineage>
        <taxon>Bacteria</taxon>
        <taxon>Pseudomonadati</taxon>
        <taxon>Pseudomonadota</taxon>
        <taxon>Alphaproteobacteria</taxon>
        <taxon>Rhodospirillales</taxon>
        <taxon>Thalassospiraceae</taxon>
        <taxon>Thalassospira</taxon>
    </lineage>
</organism>
<dbReference type="Gene3D" id="2.30.30.40">
    <property type="entry name" value="SH3 Domains"/>
    <property type="match status" value="1"/>
</dbReference>
<feature type="domain" description="J" evidence="3">
    <location>
        <begin position="8"/>
        <end position="80"/>
    </location>
</feature>
<gene>
    <name evidence="4" type="ORF">TH30_08680</name>
</gene>
<dbReference type="Proteomes" id="UP000252255">
    <property type="component" value="Unassembled WGS sequence"/>
</dbReference>
<dbReference type="EMBL" id="JPWI01000004">
    <property type="protein sequence ID" value="RCK46655.1"/>
    <property type="molecule type" value="Genomic_DNA"/>
</dbReference>
<dbReference type="InterPro" id="IPR036869">
    <property type="entry name" value="J_dom_sf"/>
</dbReference>
<feature type="compositionally biased region" description="Polar residues" evidence="2">
    <location>
        <begin position="85"/>
        <end position="107"/>
    </location>
</feature>
<proteinExistence type="predicted"/>
<evidence type="ECO:0000313" key="5">
    <source>
        <dbReference type="Proteomes" id="UP000252255"/>
    </source>
</evidence>
<dbReference type="PRINTS" id="PR00625">
    <property type="entry name" value="JDOMAIN"/>
</dbReference>
<dbReference type="SMART" id="SM00271">
    <property type="entry name" value="DnaJ"/>
    <property type="match status" value="1"/>
</dbReference>
<dbReference type="InterPro" id="IPR001623">
    <property type="entry name" value="DnaJ_domain"/>
</dbReference>
<dbReference type="PROSITE" id="PS50076">
    <property type="entry name" value="DNAJ_2"/>
    <property type="match status" value="1"/>
</dbReference>
<dbReference type="Pfam" id="PF00226">
    <property type="entry name" value="DnaJ"/>
    <property type="match status" value="1"/>
</dbReference>
<sequence>MNNDRLGIYYSMLNIAPGASAKEIKLAYRKLAFEYHPDRNTDPDSEEKFKDITEAYEILTGERKAPAQAGANRTKDTAKGKSGPSDKSTASSYGPNATGAQNANRTKQGFAGSGRKQEKAKPGPDEKVARANQAYREQQAKAGARKSNIHPGARRHNRKKTDSNAQGFISCAVTGVVSAQPRQVEFKIVRGFLHSCKVEILTANLAPKGARRMALKASLITWLRGFWGWRSFIPAWKAILGNMRGGSFPPEGNAKMLFTHATAFERAGNKQLARAVLMQALDFIGTNRSVLAEQVRASLRRLEDGQPTRRVRDEWKRAGMGDALLHLSPLFVLIFVALIAFGPGQGFVTREIPELVAEKGSQITRQVKQLIGEDRDPYYVDRELLNMRDGPSVNNKIIRRLTRFETVYISGDSQGFWIEVETTIGENGFVNLDALVPGNGSTARDKWCSTNKCD</sequence>
<reference evidence="4 5" key="1">
    <citation type="submission" date="2014-07" db="EMBL/GenBank/DDBJ databases">
        <title>Draft genome sequence of Thalassospira profundimaris PR54-5.</title>
        <authorList>
            <person name="Lai Q."/>
            <person name="Shao Z."/>
        </authorList>
    </citation>
    <scope>NUCLEOTIDE SEQUENCE [LARGE SCALE GENOMIC DNA]</scope>
    <source>
        <strain evidence="4 5">PR54-5</strain>
    </source>
</reference>
<accession>A0A367WYY3</accession>
<evidence type="ECO:0000259" key="3">
    <source>
        <dbReference type="PROSITE" id="PS50076"/>
    </source>
</evidence>
<feature type="compositionally biased region" description="Basic and acidic residues" evidence="2">
    <location>
        <begin position="115"/>
        <end position="129"/>
    </location>
</feature>
<dbReference type="AlphaFoldDB" id="A0A367WYY3"/>
<dbReference type="PANTHER" id="PTHR44145">
    <property type="entry name" value="DNAJ HOMOLOG SUBFAMILY A MEMBER 3, MITOCHONDRIAL"/>
    <property type="match status" value="1"/>
</dbReference>
<feature type="region of interest" description="Disordered" evidence="2">
    <location>
        <begin position="57"/>
        <end position="163"/>
    </location>
</feature>
<evidence type="ECO:0000256" key="2">
    <source>
        <dbReference type="SAM" id="MobiDB-lite"/>
    </source>
</evidence>
<dbReference type="OrthoDB" id="7319410at2"/>
<dbReference type="SUPFAM" id="SSF46565">
    <property type="entry name" value="Chaperone J-domain"/>
    <property type="match status" value="1"/>
</dbReference>
<dbReference type="RefSeq" id="WP_114097631.1">
    <property type="nucleotide sequence ID" value="NZ_JPWI01000004.1"/>
</dbReference>
<dbReference type="Gene3D" id="1.10.287.110">
    <property type="entry name" value="DnaJ domain"/>
    <property type="match status" value="1"/>
</dbReference>
<feature type="compositionally biased region" description="Basic residues" evidence="2">
    <location>
        <begin position="143"/>
        <end position="159"/>
    </location>
</feature>
<evidence type="ECO:0000256" key="1">
    <source>
        <dbReference type="ARBA" id="ARBA00023186"/>
    </source>
</evidence>
<comment type="caution">
    <text evidence="4">The sequence shown here is derived from an EMBL/GenBank/DDBJ whole genome shotgun (WGS) entry which is preliminary data.</text>
</comment>
<dbReference type="CDD" id="cd06257">
    <property type="entry name" value="DnaJ"/>
    <property type="match status" value="1"/>
</dbReference>
<evidence type="ECO:0000313" key="4">
    <source>
        <dbReference type="EMBL" id="RCK46655.1"/>
    </source>
</evidence>
<protein>
    <recommendedName>
        <fullName evidence="3">J domain-containing protein</fullName>
    </recommendedName>
</protein>
<dbReference type="PANTHER" id="PTHR44145:SF3">
    <property type="entry name" value="DNAJ HOMOLOG SUBFAMILY A MEMBER 3, MITOCHONDRIAL"/>
    <property type="match status" value="1"/>
</dbReference>
<dbReference type="InterPro" id="IPR051938">
    <property type="entry name" value="Apopto_cytoskel_mod"/>
</dbReference>